<protein>
    <recommendedName>
        <fullName evidence="2">LysM domain-containing protein</fullName>
    </recommendedName>
</protein>
<evidence type="ECO:0000313" key="1">
    <source>
        <dbReference type="EMBL" id="HGC42485.1"/>
    </source>
</evidence>
<accession>A0A8J4H8V5</accession>
<dbReference type="EMBL" id="DTQM01000089">
    <property type="protein sequence ID" value="HGC42485.1"/>
    <property type="molecule type" value="Genomic_DNA"/>
</dbReference>
<reference evidence="1" key="1">
    <citation type="journal article" date="2020" name="mSystems">
        <title>Genome- and Community-Level Interaction Insights into Carbon Utilization and Element Cycling Functions of Hydrothermarchaeota in Hydrothermal Sediment.</title>
        <authorList>
            <person name="Zhou Z."/>
            <person name="Liu Y."/>
            <person name="Xu W."/>
            <person name="Pan J."/>
            <person name="Luo Z.H."/>
            <person name="Li M."/>
        </authorList>
    </citation>
    <scope>NUCLEOTIDE SEQUENCE</scope>
    <source>
        <strain evidence="1">SpSt-997</strain>
    </source>
</reference>
<proteinExistence type="predicted"/>
<sequence length="61" mass="6525">MQTITIAGGNLFQLAALYLNDATQWIRIAELNNLSDPMLSGLNTLLIPDVKPNATGGIAQQ</sequence>
<gene>
    <name evidence="1" type="ORF">ENY07_04570</name>
</gene>
<name>A0A8J4H8V5_9PROT</name>
<organism evidence="1">
    <name type="scientific">Acidicaldus sp</name>
    <dbReference type="NCBI Taxonomy" id="1872105"/>
    <lineage>
        <taxon>Bacteria</taxon>
        <taxon>Pseudomonadati</taxon>
        <taxon>Pseudomonadota</taxon>
        <taxon>Alphaproteobacteria</taxon>
        <taxon>Acetobacterales</taxon>
        <taxon>Acetobacteraceae</taxon>
        <taxon>Acidicaldus</taxon>
    </lineage>
</organism>
<comment type="caution">
    <text evidence="1">The sequence shown here is derived from an EMBL/GenBank/DDBJ whole genome shotgun (WGS) entry which is preliminary data.</text>
</comment>
<dbReference type="AlphaFoldDB" id="A0A8J4H8V5"/>
<evidence type="ECO:0008006" key="2">
    <source>
        <dbReference type="Google" id="ProtNLM"/>
    </source>
</evidence>